<feature type="non-terminal residue" evidence="1">
    <location>
        <position position="156"/>
    </location>
</feature>
<organism evidence="1 2">
    <name type="scientific">Polarella glacialis</name>
    <name type="common">Dinoflagellate</name>
    <dbReference type="NCBI Taxonomy" id="89957"/>
    <lineage>
        <taxon>Eukaryota</taxon>
        <taxon>Sar</taxon>
        <taxon>Alveolata</taxon>
        <taxon>Dinophyceae</taxon>
        <taxon>Suessiales</taxon>
        <taxon>Suessiaceae</taxon>
        <taxon>Polarella</taxon>
    </lineage>
</organism>
<dbReference type="EMBL" id="CAJNNW010035702">
    <property type="protein sequence ID" value="CAE8729459.1"/>
    <property type="molecule type" value="Genomic_DNA"/>
</dbReference>
<dbReference type="Proteomes" id="UP000626109">
    <property type="component" value="Unassembled WGS sequence"/>
</dbReference>
<protein>
    <submittedName>
        <fullName evidence="1">Uncharacterized protein</fullName>
    </submittedName>
</protein>
<reference evidence="1" key="1">
    <citation type="submission" date="2021-02" db="EMBL/GenBank/DDBJ databases">
        <authorList>
            <person name="Dougan E. K."/>
            <person name="Rhodes N."/>
            <person name="Thang M."/>
            <person name="Chan C."/>
        </authorList>
    </citation>
    <scope>NUCLEOTIDE SEQUENCE</scope>
</reference>
<evidence type="ECO:0000313" key="1">
    <source>
        <dbReference type="EMBL" id="CAE8729459.1"/>
    </source>
</evidence>
<gene>
    <name evidence="1" type="ORF">PGLA2088_LOCUS45421</name>
</gene>
<accession>A0A813LCM2</accession>
<name>A0A813LCM2_POLGL</name>
<evidence type="ECO:0000313" key="2">
    <source>
        <dbReference type="Proteomes" id="UP000626109"/>
    </source>
</evidence>
<proteinExistence type="predicted"/>
<comment type="caution">
    <text evidence="1">The sequence shown here is derived from an EMBL/GenBank/DDBJ whole genome shotgun (WGS) entry which is preliminary data.</text>
</comment>
<dbReference type="AlphaFoldDB" id="A0A813LCM2"/>
<sequence>DRGMRHACHWHLRIHRGSRRELLGCRLAPLSEVLLLGLRDLEFHHLVHDCSHSLWRALPLGLRLHFEARRAGGHVPAASHLCVRRVFRHQPASNGRCPAGYGQAQDCCVGVPHSLLRSDAPPWNRTCLPVSRRGRRGVALHPSRHCVGHGCLPYHP</sequence>
<feature type="non-terminal residue" evidence="1">
    <location>
        <position position="1"/>
    </location>
</feature>